<dbReference type="InterPro" id="IPR001608">
    <property type="entry name" value="Ala_racemase_N"/>
</dbReference>
<comment type="function">
    <text evidence="5">Catalyzes the interconversion of L-alanine and D-alanine. May also act on other amino acids.</text>
</comment>
<sequence length="378" mass="42442">MLRTKTHHNLKLQGTRLEVNLKSLAHNFRYLKSKIPPGTLFMAVVKANAYGHGAVKVAHKLQELGADYIAVAYVSEGARLRDNGITAPICVFHPQVHELELCIERCLEPVLYSIDVLEEFLAFAKAKNQKNYPVHVEFNTGMNRLGIEADDLHKVLKIIKDQDSIKVRGVQSHLGASEDLAEDEFNKNQISLFHKTADAFEKGLGYTIIRHEANTSGILNYKESHFTMVRSGIGLYGYGNDPEHDKYLKPISSLKSNISLIRTIEEGESVSYNRKFFAPKKMTYAVVALGHGDGIHRIHGMGNMEVEINGRKAPTLGIICMDMFMVDVSDIDCKVGDEVIIWDENHQTAQTVAENAGTISYEILTVISDRVPRYYLQR</sequence>
<evidence type="ECO:0000256" key="6">
    <source>
        <dbReference type="PIRSR" id="PIRSR600821-50"/>
    </source>
</evidence>
<dbReference type="Gene3D" id="3.20.20.10">
    <property type="entry name" value="Alanine racemase"/>
    <property type="match status" value="1"/>
</dbReference>
<dbReference type="CDD" id="cd00430">
    <property type="entry name" value="PLPDE_III_AR"/>
    <property type="match status" value="1"/>
</dbReference>
<dbReference type="PRINTS" id="PR00992">
    <property type="entry name" value="ALARACEMASE"/>
</dbReference>
<dbReference type="FunFam" id="3.20.20.10:FF:000002">
    <property type="entry name" value="Alanine racemase"/>
    <property type="match status" value="1"/>
</dbReference>
<keyword evidence="10" id="KW-1185">Reference proteome</keyword>
<protein>
    <recommendedName>
        <fullName evidence="5">Alanine racemase</fullName>
        <ecNumber evidence="5">5.1.1.1</ecNumber>
    </recommendedName>
</protein>
<dbReference type="InterPro" id="IPR000821">
    <property type="entry name" value="Ala_racemase"/>
</dbReference>
<dbReference type="Pfam" id="PF00842">
    <property type="entry name" value="Ala_racemase_C"/>
    <property type="match status" value="1"/>
</dbReference>
<dbReference type="PANTHER" id="PTHR30511:SF0">
    <property type="entry name" value="ALANINE RACEMASE, CATABOLIC-RELATED"/>
    <property type="match status" value="1"/>
</dbReference>
<dbReference type="SMART" id="SM01005">
    <property type="entry name" value="Ala_racemase_C"/>
    <property type="match status" value="1"/>
</dbReference>
<gene>
    <name evidence="9" type="ORF">BST97_11675</name>
</gene>
<feature type="binding site" evidence="5 7">
    <location>
        <position position="144"/>
    </location>
    <ligand>
        <name>substrate</name>
    </ligand>
</feature>
<evidence type="ECO:0000313" key="9">
    <source>
        <dbReference type="EMBL" id="ARN78592.1"/>
    </source>
</evidence>
<dbReference type="InterPro" id="IPR011079">
    <property type="entry name" value="Ala_racemase_C"/>
</dbReference>
<comment type="cofactor">
    <cofactor evidence="2 5 6">
        <name>pyridoxal 5'-phosphate</name>
        <dbReference type="ChEBI" id="CHEBI:597326"/>
    </cofactor>
</comment>
<feature type="active site" description="Proton acceptor; specific for L-alanine" evidence="5">
    <location>
        <position position="272"/>
    </location>
</feature>
<keyword evidence="3 5" id="KW-0663">Pyridoxal phosphate</keyword>
<evidence type="ECO:0000256" key="5">
    <source>
        <dbReference type="HAMAP-Rule" id="MF_01201"/>
    </source>
</evidence>
<dbReference type="SUPFAM" id="SSF51419">
    <property type="entry name" value="PLP-binding barrel"/>
    <property type="match status" value="1"/>
</dbReference>
<evidence type="ECO:0000259" key="8">
    <source>
        <dbReference type="SMART" id="SM01005"/>
    </source>
</evidence>
<keyword evidence="4 5" id="KW-0413">Isomerase</keyword>
<dbReference type="EC" id="5.1.1.1" evidence="5"/>
<dbReference type="STRING" id="331648.BST97_11675"/>
<feature type="active site" description="Proton acceptor; specific for D-alanine" evidence="5">
    <location>
        <position position="46"/>
    </location>
</feature>
<dbReference type="GO" id="GO:0030632">
    <property type="term" value="P:D-alanine biosynthetic process"/>
    <property type="evidence" value="ECO:0007669"/>
    <property type="project" value="UniProtKB-UniRule"/>
</dbReference>
<reference evidence="9 10" key="1">
    <citation type="submission" date="2016-11" db="EMBL/GenBank/DDBJ databases">
        <title>Trade-off between light-utilization and light-protection in marine flavobacteria.</title>
        <authorList>
            <person name="Kumagai Y."/>
        </authorList>
    </citation>
    <scope>NUCLEOTIDE SEQUENCE [LARGE SCALE GENOMIC DNA]</scope>
    <source>
        <strain evidence="9 10">JCM 13191</strain>
    </source>
</reference>
<organism evidence="9 10">
    <name type="scientific">Nonlabens spongiae</name>
    <dbReference type="NCBI Taxonomy" id="331648"/>
    <lineage>
        <taxon>Bacteria</taxon>
        <taxon>Pseudomonadati</taxon>
        <taxon>Bacteroidota</taxon>
        <taxon>Flavobacteriia</taxon>
        <taxon>Flavobacteriales</taxon>
        <taxon>Flavobacteriaceae</taxon>
        <taxon>Nonlabens</taxon>
    </lineage>
</organism>
<dbReference type="SUPFAM" id="SSF50621">
    <property type="entry name" value="Alanine racemase C-terminal domain-like"/>
    <property type="match status" value="1"/>
</dbReference>
<evidence type="ECO:0000256" key="2">
    <source>
        <dbReference type="ARBA" id="ARBA00001933"/>
    </source>
</evidence>
<dbReference type="PROSITE" id="PS00395">
    <property type="entry name" value="ALANINE_RACEMASE"/>
    <property type="match status" value="1"/>
</dbReference>
<comment type="similarity">
    <text evidence="5">Belongs to the alanine racemase family.</text>
</comment>
<dbReference type="InterPro" id="IPR029066">
    <property type="entry name" value="PLP-binding_barrel"/>
</dbReference>
<comment type="pathway">
    <text evidence="5">Amino-acid biosynthesis; D-alanine biosynthesis; D-alanine from L-alanine: step 1/1.</text>
</comment>
<dbReference type="UniPathway" id="UPA00042">
    <property type="reaction ID" value="UER00497"/>
</dbReference>
<dbReference type="PANTHER" id="PTHR30511">
    <property type="entry name" value="ALANINE RACEMASE"/>
    <property type="match status" value="1"/>
</dbReference>
<evidence type="ECO:0000256" key="7">
    <source>
        <dbReference type="PIRSR" id="PIRSR600821-52"/>
    </source>
</evidence>
<feature type="domain" description="Alanine racemase C-terminal" evidence="8">
    <location>
        <begin position="251"/>
        <end position="376"/>
    </location>
</feature>
<dbReference type="Gene3D" id="2.40.37.10">
    <property type="entry name" value="Lyase, Ornithine Decarboxylase, Chain A, domain 1"/>
    <property type="match status" value="1"/>
</dbReference>
<proteinExistence type="inferred from homology"/>
<dbReference type="RefSeq" id="WP_169711567.1">
    <property type="nucleotide sequence ID" value="NZ_CP019344.1"/>
</dbReference>
<feature type="binding site" evidence="5 7">
    <location>
        <position position="321"/>
    </location>
    <ligand>
        <name>substrate</name>
    </ligand>
</feature>
<dbReference type="GO" id="GO:0005829">
    <property type="term" value="C:cytosol"/>
    <property type="evidence" value="ECO:0007669"/>
    <property type="project" value="TreeGrafter"/>
</dbReference>
<dbReference type="Pfam" id="PF01168">
    <property type="entry name" value="Ala_racemase_N"/>
    <property type="match status" value="1"/>
</dbReference>
<evidence type="ECO:0000313" key="10">
    <source>
        <dbReference type="Proteomes" id="UP000193431"/>
    </source>
</evidence>
<dbReference type="AlphaFoldDB" id="A0A1W6MLZ1"/>
<name>A0A1W6MLZ1_9FLAO</name>
<accession>A0A1W6MLZ1</accession>
<dbReference type="InterPro" id="IPR020622">
    <property type="entry name" value="Ala_racemase_pyridoxalP-BS"/>
</dbReference>
<evidence type="ECO:0000256" key="4">
    <source>
        <dbReference type="ARBA" id="ARBA00023235"/>
    </source>
</evidence>
<evidence type="ECO:0000256" key="1">
    <source>
        <dbReference type="ARBA" id="ARBA00000316"/>
    </source>
</evidence>
<dbReference type="Proteomes" id="UP000193431">
    <property type="component" value="Chromosome"/>
</dbReference>
<comment type="catalytic activity">
    <reaction evidence="1 5">
        <text>L-alanine = D-alanine</text>
        <dbReference type="Rhea" id="RHEA:20249"/>
        <dbReference type="ChEBI" id="CHEBI:57416"/>
        <dbReference type="ChEBI" id="CHEBI:57972"/>
        <dbReference type="EC" id="5.1.1.1"/>
    </reaction>
</comment>
<dbReference type="GO" id="GO:0030170">
    <property type="term" value="F:pyridoxal phosphate binding"/>
    <property type="evidence" value="ECO:0007669"/>
    <property type="project" value="UniProtKB-UniRule"/>
</dbReference>
<feature type="modified residue" description="N6-(pyridoxal phosphate)lysine" evidence="5 6">
    <location>
        <position position="46"/>
    </location>
</feature>
<dbReference type="EMBL" id="CP019344">
    <property type="protein sequence ID" value="ARN78592.1"/>
    <property type="molecule type" value="Genomic_DNA"/>
</dbReference>
<dbReference type="GO" id="GO:0008784">
    <property type="term" value="F:alanine racemase activity"/>
    <property type="evidence" value="ECO:0007669"/>
    <property type="project" value="UniProtKB-UniRule"/>
</dbReference>
<evidence type="ECO:0000256" key="3">
    <source>
        <dbReference type="ARBA" id="ARBA00022898"/>
    </source>
</evidence>
<dbReference type="HAMAP" id="MF_01201">
    <property type="entry name" value="Ala_racemase"/>
    <property type="match status" value="1"/>
</dbReference>
<dbReference type="InterPro" id="IPR009006">
    <property type="entry name" value="Ala_racemase/Decarboxylase_C"/>
</dbReference>
<dbReference type="NCBIfam" id="TIGR00492">
    <property type="entry name" value="alr"/>
    <property type="match status" value="1"/>
</dbReference>